<name>A0A7H0JZV7_9CORY</name>
<evidence type="ECO:0000313" key="2">
    <source>
        <dbReference type="EMBL" id="MBC3179001.1"/>
    </source>
</evidence>
<dbReference type="KEGG" id="cluj:IAU68_01915"/>
<dbReference type="EMBL" id="JACMYE010000005">
    <property type="protein sequence ID" value="MBC3179001.1"/>
    <property type="molecule type" value="Genomic_DNA"/>
</dbReference>
<proteinExistence type="predicted"/>
<evidence type="ECO:0000313" key="5">
    <source>
        <dbReference type="Proteomes" id="UP000642876"/>
    </source>
</evidence>
<reference evidence="4 5" key="1">
    <citation type="submission" date="2020-08" db="EMBL/GenBank/DDBJ databases">
        <title>novel species in genus Corynebacterium.</title>
        <authorList>
            <person name="Zhang G."/>
        </authorList>
    </citation>
    <scope>NUCLEOTIDE SEQUENCE [LARGE SCALE GENOMIC DNA]</scope>
    <source>
        <strain evidence="3">Zg-917</strain>
        <strain evidence="4 5">zg-917</strain>
    </source>
</reference>
<organism evidence="3 4">
    <name type="scientific">Corynebacterium lujinxingii</name>
    <dbReference type="NCBI Taxonomy" id="2763010"/>
    <lineage>
        <taxon>Bacteria</taxon>
        <taxon>Bacillati</taxon>
        <taxon>Actinomycetota</taxon>
        <taxon>Actinomycetes</taxon>
        <taxon>Mycobacteriales</taxon>
        <taxon>Corynebacteriaceae</taxon>
        <taxon>Corynebacterium</taxon>
    </lineage>
</organism>
<keyword evidence="5" id="KW-1185">Reference proteome</keyword>
<evidence type="ECO:0000313" key="3">
    <source>
        <dbReference type="EMBL" id="QNP90573.1"/>
    </source>
</evidence>
<evidence type="ECO:0000256" key="1">
    <source>
        <dbReference type="SAM" id="MobiDB-lite"/>
    </source>
</evidence>
<sequence>MDFEEFVIQYQRRTEKRMADFEAMMRETQVKMEKAAQHHARARETLERPKPVAPRGDYTLERSRVSAAQRAKRAQVRAVLQSRARGTQAEEA</sequence>
<dbReference type="Proteomes" id="UP000642876">
    <property type="component" value="Unassembled WGS sequence"/>
</dbReference>
<gene>
    <name evidence="2" type="ORF">H7348_06720</name>
    <name evidence="3" type="ORF">IAU68_01915</name>
</gene>
<feature type="compositionally biased region" description="Basic and acidic residues" evidence="1">
    <location>
        <begin position="36"/>
        <end position="50"/>
    </location>
</feature>
<evidence type="ECO:0000313" key="4">
    <source>
        <dbReference type="Proteomes" id="UP000516235"/>
    </source>
</evidence>
<accession>A0A7H0JZV7</accession>
<feature type="region of interest" description="Disordered" evidence="1">
    <location>
        <begin position="36"/>
        <end position="56"/>
    </location>
</feature>
<dbReference type="Proteomes" id="UP000516235">
    <property type="component" value="Chromosome"/>
</dbReference>
<dbReference type="AlphaFoldDB" id="A0A7H0JZV7"/>
<dbReference type="RefSeq" id="WP_171194304.1">
    <property type="nucleotide sequence ID" value="NZ_CP061032.1"/>
</dbReference>
<protein>
    <submittedName>
        <fullName evidence="3">Uncharacterized protein</fullName>
    </submittedName>
</protein>
<dbReference type="EMBL" id="CP061032">
    <property type="protein sequence ID" value="QNP90573.1"/>
    <property type="molecule type" value="Genomic_DNA"/>
</dbReference>